<evidence type="ECO:0000259" key="4">
    <source>
        <dbReference type="Pfam" id="PF00135"/>
    </source>
</evidence>
<proteinExistence type="inferred from homology"/>
<evidence type="ECO:0000256" key="2">
    <source>
        <dbReference type="ARBA" id="ARBA00022801"/>
    </source>
</evidence>
<dbReference type="InterPro" id="IPR051093">
    <property type="entry name" value="Neuroligin/BSAL"/>
</dbReference>
<evidence type="ECO:0000313" key="6">
    <source>
        <dbReference type="Proteomes" id="UP000678393"/>
    </source>
</evidence>
<dbReference type="EMBL" id="CAJHNH020001425">
    <property type="protein sequence ID" value="CAG5123026.1"/>
    <property type="molecule type" value="Genomic_DNA"/>
</dbReference>
<dbReference type="Proteomes" id="UP000678393">
    <property type="component" value="Unassembled WGS sequence"/>
</dbReference>
<protein>
    <recommendedName>
        <fullName evidence="3">Carboxylic ester hydrolase</fullName>
        <ecNumber evidence="3">3.1.1.-</ecNumber>
    </recommendedName>
</protein>
<dbReference type="InterPro" id="IPR029058">
    <property type="entry name" value="AB_hydrolase_fold"/>
</dbReference>
<dbReference type="OrthoDB" id="3200163at2759"/>
<keyword evidence="2 3" id="KW-0378">Hydrolase</keyword>
<reference evidence="5" key="1">
    <citation type="submission" date="2021-04" db="EMBL/GenBank/DDBJ databases">
        <authorList>
            <consortium name="Molecular Ecology Group"/>
        </authorList>
    </citation>
    <scope>NUCLEOTIDE SEQUENCE</scope>
</reference>
<evidence type="ECO:0000256" key="3">
    <source>
        <dbReference type="RuleBase" id="RU361235"/>
    </source>
</evidence>
<comment type="similarity">
    <text evidence="1 3">Belongs to the type-B carboxylesterase/lipase family.</text>
</comment>
<dbReference type="PANTHER" id="PTHR43903">
    <property type="entry name" value="NEUROLIGIN"/>
    <property type="match status" value="1"/>
</dbReference>
<evidence type="ECO:0000256" key="1">
    <source>
        <dbReference type="ARBA" id="ARBA00005964"/>
    </source>
</evidence>
<evidence type="ECO:0000313" key="5">
    <source>
        <dbReference type="EMBL" id="CAG5123026.1"/>
    </source>
</evidence>
<dbReference type="EC" id="3.1.1.-" evidence="3"/>
<dbReference type="InterPro" id="IPR002018">
    <property type="entry name" value="CarbesteraseB"/>
</dbReference>
<keyword evidence="6" id="KW-1185">Reference proteome</keyword>
<dbReference type="Gene3D" id="3.40.50.1820">
    <property type="entry name" value="alpha/beta hydrolase"/>
    <property type="match status" value="1"/>
</dbReference>
<gene>
    <name evidence="5" type="ORF">CUNI_LOCUS8584</name>
</gene>
<name>A0A8S3Z7Z5_9EUPU</name>
<dbReference type="PROSITE" id="PS00122">
    <property type="entry name" value="CARBOXYLESTERASE_B_1"/>
    <property type="match status" value="1"/>
</dbReference>
<dbReference type="GO" id="GO:0016787">
    <property type="term" value="F:hydrolase activity"/>
    <property type="evidence" value="ECO:0007669"/>
    <property type="project" value="UniProtKB-KW"/>
</dbReference>
<organism evidence="5 6">
    <name type="scientific">Candidula unifasciata</name>
    <dbReference type="NCBI Taxonomy" id="100452"/>
    <lineage>
        <taxon>Eukaryota</taxon>
        <taxon>Metazoa</taxon>
        <taxon>Spiralia</taxon>
        <taxon>Lophotrochozoa</taxon>
        <taxon>Mollusca</taxon>
        <taxon>Gastropoda</taxon>
        <taxon>Heterobranchia</taxon>
        <taxon>Euthyneura</taxon>
        <taxon>Panpulmonata</taxon>
        <taxon>Eupulmonata</taxon>
        <taxon>Stylommatophora</taxon>
        <taxon>Helicina</taxon>
        <taxon>Helicoidea</taxon>
        <taxon>Geomitridae</taxon>
        <taxon>Candidula</taxon>
    </lineage>
</organism>
<sequence length="403" mass="44933">MPGNYGMLDQVLALRWVRDNIRSFGGDPNSVTIFGESAGAASCSLHVLSPMSRGLFHRAIMESGSSFNLWGTERPGTAVKLDNLTKQIGERVGCRYTNSESLLACLRNVSARNLLEATLTVRWQSRIEIPLTPRVERRFGFLPDYPKRLLETGAFNRVDTIRGFNSGEYSYFINDPENNGLTREEFGASFERFFTKYPVQSHAHDFLVQFIGANYLGNNTNPISIRSNLVTAFADTGFGLGSLLELQKMLEHGGASSNHYVYQVDYQTSLSNHPAWMGVLHGGELPLVFMNTSPIPLFFLSPTDRAMGEKVQTLWTNFARTGNPTATRVPENGGEVRWSRYTLASPVVLRIDARTNEIPFPRPESLRAYDQFLSILQVNNPAELGNFTALSAPQGNIQIPRLV</sequence>
<dbReference type="InterPro" id="IPR019826">
    <property type="entry name" value="Carboxylesterase_B_AS"/>
</dbReference>
<dbReference type="AlphaFoldDB" id="A0A8S3Z7Z5"/>
<feature type="domain" description="Carboxylesterase type B" evidence="4">
    <location>
        <begin position="1"/>
        <end position="356"/>
    </location>
</feature>
<dbReference type="SUPFAM" id="SSF53474">
    <property type="entry name" value="alpha/beta-Hydrolases"/>
    <property type="match status" value="1"/>
</dbReference>
<accession>A0A8S3Z7Z5</accession>
<comment type="caution">
    <text evidence="5">The sequence shown here is derived from an EMBL/GenBank/DDBJ whole genome shotgun (WGS) entry which is preliminary data.</text>
</comment>
<dbReference type="Pfam" id="PF00135">
    <property type="entry name" value="COesterase"/>
    <property type="match status" value="1"/>
</dbReference>